<dbReference type="FunCoup" id="A0LF36">
    <property type="interactions" value="377"/>
</dbReference>
<dbReference type="RefSeq" id="WP_011697211.1">
    <property type="nucleotide sequence ID" value="NC_008554.1"/>
</dbReference>
<evidence type="ECO:0000256" key="4">
    <source>
        <dbReference type="ARBA" id="ARBA00022475"/>
    </source>
</evidence>
<evidence type="ECO:0000256" key="3">
    <source>
        <dbReference type="ARBA" id="ARBA00022448"/>
    </source>
</evidence>
<dbReference type="PANTHER" id="PTHR43141">
    <property type="entry name" value="CYTOCHROME BD2 SUBUNIT II"/>
    <property type="match status" value="1"/>
</dbReference>
<feature type="transmembrane region" description="Helical" evidence="12">
    <location>
        <begin position="260"/>
        <end position="284"/>
    </location>
</feature>
<feature type="transmembrane region" description="Helical" evidence="12">
    <location>
        <begin position="198"/>
        <end position="216"/>
    </location>
</feature>
<feature type="transmembrane region" description="Helical" evidence="12">
    <location>
        <begin position="82"/>
        <end position="101"/>
    </location>
</feature>
<dbReference type="eggNOG" id="COG1294">
    <property type="taxonomic scope" value="Bacteria"/>
</dbReference>
<dbReference type="GO" id="GO:0046872">
    <property type="term" value="F:metal ion binding"/>
    <property type="evidence" value="ECO:0007669"/>
    <property type="project" value="UniProtKB-KW"/>
</dbReference>
<dbReference type="PIRSF" id="PIRSF000267">
    <property type="entry name" value="Cyt_oxidse_sub2"/>
    <property type="match status" value="1"/>
</dbReference>
<keyword evidence="9 12" id="KW-1133">Transmembrane helix</keyword>
<protein>
    <submittedName>
        <fullName evidence="13">Cytochrome d ubiquinol oxidase, subunit II</fullName>
    </submittedName>
</protein>
<reference evidence="13 14" key="1">
    <citation type="submission" date="2006-10" db="EMBL/GenBank/DDBJ databases">
        <title>Complete sequence of Syntrophobacter fumaroxidans MPOB.</title>
        <authorList>
            <consortium name="US DOE Joint Genome Institute"/>
            <person name="Copeland A."/>
            <person name="Lucas S."/>
            <person name="Lapidus A."/>
            <person name="Barry K."/>
            <person name="Detter J.C."/>
            <person name="Glavina del Rio T."/>
            <person name="Hammon N."/>
            <person name="Israni S."/>
            <person name="Pitluck S."/>
            <person name="Goltsman E.G."/>
            <person name="Martinez M."/>
            <person name="Schmutz J."/>
            <person name="Larimer F."/>
            <person name="Land M."/>
            <person name="Hauser L."/>
            <person name="Kyrpides N."/>
            <person name="Kim E."/>
            <person name="Boone D.R."/>
            <person name="Brockman F."/>
            <person name="Culley D."/>
            <person name="Ferry J."/>
            <person name="Gunsalus R."/>
            <person name="McInerney M.J."/>
            <person name="Morrison M."/>
            <person name="Plugge C."/>
            <person name="Rohlin L."/>
            <person name="Scholten J."/>
            <person name="Sieber J."/>
            <person name="Stams A.J.M."/>
            <person name="Worm P."/>
            <person name="Henstra A.M."/>
            <person name="Richardson P."/>
        </authorList>
    </citation>
    <scope>NUCLEOTIDE SEQUENCE [LARGE SCALE GENOMIC DNA]</scope>
    <source>
        <strain evidence="14">DSM 10017 / MPOB</strain>
    </source>
</reference>
<dbReference type="EMBL" id="CP000478">
    <property type="protein sequence ID" value="ABK16038.1"/>
    <property type="molecule type" value="Genomic_DNA"/>
</dbReference>
<evidence type="ECO:0000256" key="2">
    <source>
        <dbReference type="ARBA" id="ARBA00007543"/>
    </source>
</evidence>
<dbReference type="GO" id="GO:0009055">
    <property type="term" value="F:electron transfer activity"/>
    <property type="evidence" value="ECO:0007669"/>
    <property type="project" value="TreeGrafter"/>
</dbReference>
<evidence type="ECO:0000256" key="12">
    <source>
        <dbReference type="SAM" id="Phobius"/>
    </source>
</evidence>
<dbReference type="AlphaFoldDB" id="A0LF36"/>
<keyword evidence="6 12" id="KW-0812">Transmembrane</keyword>
<dbReference type="GO" id="GO:0019646">
    <property type="term" value="P:aerobic electron transport chain"/>
    <property type="evidence" value="ECO:0007669"/>
    <property type="project" value="TreeGrafter"/>
</dbReference>
<evidence type="ECO:0000256" key="1">
    <source>
        <dbReference type="ARBA" id="ARBA00004651"/>
    </source>
</evidence>
<feature type="transmembrane region" description="Helical" evidence="12">
    <location>
        <begin position="12"/>
        <end position="35"/>
    </location>
</feature>
<dbReference type="HOGENOM" id="CLU_049294_0_1_7"/>
<evidence type="ECO:0000256" key="5">
    <source>
        <dbReference type="ARBA" id="ARBA00022617"/>
    </source>
</evidence>
<feature type="transmembrane region" description="Helical" evidence="12">
    <location>
        <begin position="56"/>
        <end position="76"/>
    </location>
</feature>
<dbReference type="Pfam" id="PF02322">
    <property type="entry name" value="Cyt_bd_oxida_II"/>
    <property type="match status" value="1"/>
</dbReference>
<name>A0LF36_SYNFM</name>
<evidence type="ECO:0000256" key="11">
    <source>
        <dbReference type="ARBA" id="ARBA00023136"/>
    </source>
</evidence>
<evidence type="ECO:0000256" key="7">
    <source>
        <dbReference type="ARBA" id="ARBA00022723"/>
    </source>
</evidence>
<gene>
    <name evidence="13" type="ordered locus">Sfum_0338</name>
</gene>
<evidence type="ECO:0000256" key="10">
    <source>
        <dbReference type="ARBA" id="ARBA00023004"/>
    </source>
</evidence>
<comment type="similarity">
    <text evidence="2">Belongs to the cytochrome ubiquinol oxidase subunit 2 family.</text>
</comment>
<dbReference type="GO" id="GO:0070069">
    <property type="term" value="C:cytochrome complex"/>
    <property type="evidence" value="ECO:0007669"/>
    <property type="project" value="TreeGrafter"/>
</dbReference>
<keyword evidence="4" id="KW-1003">Cell membrane</keyword>
<comment type="subcellular location">
    <subcellularLocation>
        <location evidence="1">Cell membrane</location>
        <topology evidence="1">Multi-pass membrane protein</topology>
    </subcellularLocation>
</comment>
<evidence type="ECO:0000256" key="8">
    <source>
        <dbReference type="ARBA" id="ARBA00022982"/>
    </source>
</evidence>
<dbReference type="InParanoid" id="A0LF36"/>
<keyword evidence="14" id="KW-1185">Reference proteome</keyword>
<feature type="transmembrane region" description="Helical" evidence="12">
    <location>
        <begin position="304"/>
        <end position="323"/>
    </location>
</feature>
<feature type="transmembrane region" description="Helical" evidence="12">
    <location>
        <begin position="156"/>
        <end position="177"/>
    </location>
</feature>
<dbReference type="GO" id="GO:0005886">
    <property type="term" value="C:plasma membrane"/>
    <property type="evidence" value="ECO:0007669"/>
    <property type="project" value="UniProtKB-SubCell"/>
</dbReference>
<proteinExistence type="inferred from homology"/>
<dbReference type="InterPro" id="IPR003317">
    <property type="entry name" value="Cyt-d_oxidase_su2"/>
</dbReference>
<keyword evidence="11 12" id="KW-0472">Membrane</keyword>
<dbReference type="NCBIfam" id="TIGR00203">
    <property type="entry name" value="cydB"/>
    <property type="match status" value="1"/>
</dbReference>
<sequence length="346" mass="38443">MLESIWFVLWGVLWAIYFMLDGFDLGLGALMPVLARGENDRRTIYRAMGPFWDGNEVWLITAGGVTFAAFPVAYAVMFSGLYSALMLVLFALIFRGIALEYRSHLASERWRKTWDTCLTVGSFAAALLLGVAFANIFKGIPIDGEGVFQGSLLTLLNPYGIFGGVLFVLMFTVHGSLWLTLKSDGELHARAARLAEKLWIVLAVAAVGFLVATWYATRLYDNYLKEPMLFAVPIVLIPVITIAALAFIRVGIVKRRYWRAWFASSVFIVGVTLFGVAGLYPNLLPSSLDPAFSVNVHNASSSPLTLRIMLVVALVFVPVVLAYQTWAYRLFKSRLEDGESLHDEAY</sequence>
<keyword evidence="3" id="KW-0813">Transport</keyword>
<evidence type="ECO:0000313" key="14">
    <source>
        <dbReference type="Proteomes" id="UP000001784"/>
    </source>
</evidence>
<dbReference type="GO" id="GO:0016682">
    <property type="term" value="F:oxidoreductase activity, acting on diphenols and related substances as donors, oxygen as acceptor"/>
    <property type="evidence" value="ECO:0007669"/>
    <property type="project" value="TreeGrafter"/>
</dbReference>
<dbReference type="STRING" id="335543.Sfum_0338"/>
<accession>A0LF36</accession>
<keyword evidence="5" id="KW-0349">Heme</keyword>
<keyword evidence="7" id="KW-0479">Metal-binding</keyword>
<feature type="transmembrane region" description="Helical" evidence="12">
    <location>
        <begin position="113"/>
        <end position="136"/>
    </location>
</feature>
<evidence type="ECO:0000256" key="6">
    <source>
        <dbReference type="ARBA" id="ARBA00022692"/>
    </source>
</evidence>
<feature type="transmembrane region" description="Helical" evidence="12">
    <location>
        <begin position="228"/>
        <end position="248"/>
    </location>
</feature>
<dbReference type="KEGG" id="sfu:Sfum_0338"/>
<evidence type="ECO:0000313" key="13">
    <source>
        <dbReference type="EMBL" id="ABK16038.1"/>
    </source>
</evidence>
<keyword evidence="8" id="KW-0249">Electron transport</keyword>
<keyword evidence="10" id="KW-0408">Iron</keyword>
<dbReference type="OrthoDB" id="9776710at2"/>
<evidence type="ECO:0000256" key="9">
    <source>
        <dbReference type="ARBA" id="ARBA00022989"/>
    </source>
</evidence>
<dbReference type="Proteomes" id="UP000001784">
    <property type="component" value="Chromosome"/>
</dbReference>
<dbReference type="PANTHER" id="PTHR43141:SF5">
    <property type="entry name" value="CYTOCHROME BD-I UBIQUINOL OXIDASE SUBUNIT 2"/>
    <property type="match status" value="1"/>
</dbReference>
<organism evidence="13 14">
    <name type="scientific">Syntrophobacter fumaroxidans (strain DSM 10017 / MPOB)</name>
    <dbReference type="NCBI Taxonomy" id="335543"/>
    <lineage>
        <taxon>Bacteria</taxon>
        <taxon>Pseudomonadati</taxon>
        <taxon>Thermodesulfobacteriota</taxon>
        <taxon>Syntrophobacteria</taxon>
        <taxon>Syntrophobacterales</taxon>
        <taxon>Syntrophobacteraceae</taxon>
        <taxon>Syntrophobacter</taxon>
    </lineage>
</organism>